<keyword evidence="2" id="KW-1185">Reference proteome</keyword>
<dbReference type="AlphaFoldDB" id="A0A9W6LW22"/>
<reference evidence="1" key="2">
    <citation type="submission" date="2023-01" db="EMBL/GenBank/DDBJ databases">
        <authorList>
            <person name="Sun Q."/>
            <person name="Evtushenko L."/>
        </authorList>
    </citation>
    <scope>NUCLEOTIDE SEQUENCE</scope>
    <source>
        <strain evidence="1">VKM Ac-1020</strain>
    </source>
</reference>
<gene>
    <name evidence="1" type="ORF">GCM10017576_09070</name>
</gene>
<proteinExistence type="predicted"/>
<protein>
    <submittedName>
        <fullName evidence="1">Uncharacterized protein</fullName>
    </submittedName>
</protein>
<dbReference type="RefSeq" id="WP_271172496.1">
    <property type="nucleotide sequence ID" value="NZ_BSEJ01000003.1"/>
</dbReference>
<sequence>MRLHPPTDDQVASMRRKIFAEIARNRARRRSRLTFTAATTALVVAVTTAGAILVEMAKPDDLNVSFDCYTTADLSAPHGTTSFVDDDRDRDRTLALEDRVAQALEFCMAGYNAVPTDGDVEMVRVVNPTVCMMQDRRLAVLPNEQYASTEDFCEGLDLAAPFE</sequence>
<accession>A0A9W6LW22</accession>
<name>A0A9W6LW22_9MICO</name>
<comment type="caution">
    <text evidence="1">The sequence shown here is derived from an EMBL/GenBank/DDBJ whole genome shotgun (WGS) entry which is preliminary data.</text>
</comment>
<evidence type="ECO:0000313" key="2">
    <source>
        <dbReference type="Proteomes" id="UP001142462"/>
    </source>
</evidence>
<dbReference type="EMBL" id="BSEJ01000003">
    <property type="protein sequence ID" value="GLJ60778.1"/>
    <property type="molecule type" value="Genomic_DNA"/>
</dbReference>
<organism evidence="1 2">
    <name type="scientific">Microbacterium barkeri</name>
    <dbReference type="NCBI Taxonomy" id="33917"/>
    <lineage>
        <taxon>Bacteria</taxon>
        <taxon>Bacillati</taxon>
        <taxon>Actinomycetota</taxon>
        <taxon>Actinomycetes</taxon>
        <taxon>Micrococcales</taxon>
        <taxon>Microbacteriaceae</taxon>
        <taxon>Microbacterium</taxon>
    </lineage>
</organism>
<evidence type="ECO:0000313" key="1">
    <source>
        <dbReference type="EMBL" id="GLJ60778.1"/>
    </source>
</evidence>
<dbReference type="Proteomes" id="UP001142462">
    <property type="component" value="Unassembled WGS sequence"/>
</dbReference>
<reference evidence="1" key="1">
    <citation type="journal article" date="2014" name="Int. J. Syst. Evol. Microbiol.">
        <title>Complete genome sequence of Corynebacterium casei LMG S-19264T (=DSM 44701T), isolated from a smear-ripened cheese.</title>
        <authorList>
            <consortium name="US DOE Joint Genome Institute (JGI-PGF)"/>
            <person name="Walter F."/>
            <person name="Albersmeier A."/>
            <person name="Kalinowski J."/>
            <person name="Ruckert C."/>
        </authorList>
    </citation>
    <scope>NUCLEOTIDE SEQUENCE</scope>
    <source>
        <strain evidence="1">VKM Ac-1020</strain>
    </source>
</reference>